<accession>A4A9N9</accession>
<feature type="active site" evidence="1">
    <location>
        <position position="154"/>
    </location>
</feature>
<name>A4A9N9_9GAMM</name>
<dbReference type="STRING" id="314285.KT71_07499"/>
<keyword evidence="3" id="KW-0378">Hydrolase</keyword>
<protein>
    <submittedName>
        <fullName evidence="3">Lytic murein transglycosylase B</fullName>
        <ecNumber evidence="3">3.2.1.-</ecNumber>
    </submittedName>
</protein>
<keyword evidence="3" id="KW-0326">Glycosidase</keyword>
<evidence type="ECO:0000256" key="1">
    <source>
        <dbReference type="PIRSR" id="PIRSR611757-1"/>
    </source>
</evidence>
<dbReference type="HOGENOM" id="CLU_035402_1_1_6"/>
<dbReference type="NCBIfam" id="TIGR02282">
    <property type="entry name" value="MltB"/>
    <property type="match status" value="1"/>
</dbReference>
<comment type="caution">
    <text evidence="3">The sequence shown here is derived from an EMBL/GenBank/DDBJ whole genome shotgun (WGS) entry which is preliminary data.</text>
</comment>
<evidence type="ECO:0000313" key="4">
    <source>
        <dbReference type="Proteomes" id="UP000019205"/>
    </source>
</evidence>
<dbReference type="CDD" id="cd13399">
    <property type="entry name" value="Slt35-like"/>
    <property type="match status" value="1"/>
</dbReference>
<dbReference type="PANTHER" id="PTHR30163">
    <property type="entry name" value="MEMBRANE-BOUND LYTIC MUREIN TRANSGLYCOSYLASE B"/>
    <property type="match status" value="1"/>
</dbReference>
<dbReference type="Gene3D" id="1.10.8.350">
    <property type="entry name" value="Bacterial muramidase"/>
    <property type="match status" value="1"/>
</dbReference>
<dbReference type="Gene3D" id="1.10.530.10">
    <property type="match status" value="1"/>
</dbReference>
<dbReference type="Proteomes" id="UP000019205">
    <property type="component" value="Chromosome"/>
</dbReference>
<dbReference type="SUPFAM" id="SSF53955">
    <property type="entry name" value="Lysozyme-like"/>
    <property type="match status" value="1"/>
</dbReference>
<dbReference type="InterPro" id="IPR011757">
    <property type="entry name" value="Lytic_transglycosylase_MltB"/>
</dbReference>
<evidence type="ECO:0000313" key="3">
    <source>
        <dbReference type="EMBL" id="EAQ97206.2"/>
    </source>
</evidence>
<dbReference type="GO" id="GO:0016798">
    <property type="term" value="F:hydrolase activity, acting on glycosyl bonds"/>
    <property type="evidence" value="ECO:0007669"/>
    <property type="project" value="UniProtKB-KW"/>
</dbReference>
<feature type="domain" description="Transglycosylase SLT" evidence="2">
    <location>
        <begin position="59"/>
        <end position="350"/>
    </location>
</feature>
<evidence type="ECO:0000259" key="2">
    <source>
        <dbReference type="Pfam" id="PF13406"/>
    </source>
</evidence>
<dbReference type="EMBL" id="AAOA02000004">
    <property type="protein sequence ID" value="EAQ97206.2"/>
    <property type="molecule type" value="Genomic_DNA"/>
</dbReference>
<dbReference type="AlphaFoldDB" id="A4A9N9"/>
<dbReference type="GO" id="GO:0009253">
    <property type="term" value="P:peptidoglycan catabolic process"/>
    <property type="evidence" value="ECO:0007669"/>
    <property type="project" value="TreeGrafter"/>
</dbReference>
<gene>
    <name evidence="3" type="ORF">KT71_07499</name>
</gene>
<dbReference type="InterPro" id="IPR043426">
    <property type="entry name" value="MltB-like"/>
</dbReference>
<proteinExistence type="predicted"/>
<organism evidence="3 4">
    <name type="scientific">Congregibacter litoralis KT71</name>
    <dbReference type="NCBI Taxonomy" id="314285"/>
    <lineage>
        <taxon>Bacteria</taxon>
        <taxon>Pseudomonadati</taxon>
        <taxon>Pseudomonadota</taxon>
        <taxon>Gammaproteobacteria</taxon>
        <taxon>Cellvibrionales</taxon>
        <taxon>Halieaceae</taxon>
        <taxon>Congregibacter</taxon>
    </lineage>
</organism>
<dbReference type="PANTHER" id="PTHR30163:SF9">
    <property type="entry name" value="MEMBRANE-BOUND LYTIC MUREIN TRANSGLYCOSYLASE B"/>
    <property type="match status" value="1"/>
</dbReference>
<dbReference type="EC" id="3.2.1.-" evidence="3"/>
<reference evidence="3 4" key="1">
    <citation type="journal article" date="2007" name="Proc. Natl. Acad. Sci. U.S.A.">
        <title>Characterization of a marine gammaproteobacterium capable of aerobic anoxygenic photosynthesis.</title>
        <authorList>
            <person name="Fuchs B.M."/>
            <person name="Spring S."/>
            <person name="Teeling H."/>
            <person name="Quast C."/>
            <person name="Wulf J."/>
            <person name="Schattenhofer M."/>
            <person name="Yan S."/>
            <person name="Ferriera S."/>
            <person name="Johnson J."/>
            <person name="Glockner F.O."/>
            <person name="Amann R."/>
        </authorList>
    </citation>
    <scope>NUCLEOTIDE SEQUENCE [LARGE SCALE GENOMIC DNA]</scope>
    <source>
        <strain evidence="3">KT71</strain>
    </source>
</reference>
<dbReference type="Pfam" id="PF13406">
    <property type="entry name" value="SLT_2"/>
    <property type="match status" value="1"/>
</dbReference>
<dbReference type="InterPro" id="IPR031304">
    <property type="entry name" value="SLT_2"/>
</dbReference>
<dbReference type="OrthoDB" id="9772911at2"/>
<sequence>MIPDLVSSPLSRCLFRFRFRLSSSLSARILSHRVRSAAAGCLGSLLLSTPVLADYSAHPAARTLIDEMVAEEGFSREELQSLFAAAEKQQSILDAISRPAEKTKPWYEYRAIFLTERREREGIAFFQEHREALSRAQAETGVPAEVIVAIIGVETYYGRIAGSYDVIDALTTLAFDYPKRSTFFTSELKNFLLLSREQGMDPLSLKGSYAGAMGYGQFMPSSYRAYAIDFDGDEQADIWNNPTDAIGSVANYLARHGWRAGEPVVSAATAEDTVPKEAFDGGLKPRQTVQDFIALGLSPRQQLDPEASATAMCFELADGYEYWLGLQNLYVITRYNHSAMYAMSVFLLSQRIAAGVQA</sequence>
<dbReference type="FunFam" id="1.10.8.350:FF:000001">
    <property type="entry name" value="Lytic murein transglycosylase B"/>
    <property type="match status" value="1"/>
</dbReference>
<dbReference type="GO" id="GO:0008933">
    <property type="term" value="F:peptidoglycan lytic transglycosylase activity"/>
    <property type="evidence" value="ECO:0007669"/>
    <property type="project" value="TreeGrafter"/>
</dbReference>
<reference evidence="3 4" key="2">
    <citation type="journal article" date="2009" name="PLoS ONE">
        <title>The photosynthetic apparatus and its regulation in the aerobic gammaproteobacterium Congregibacter litoralis gen. nov., sp. nov.</title>
        <authorList>
            <person name="Spring S."/>
            <person name="Lunsdorf H."/>
            <person name="Fuchs B.M."/>
            <person name="Tindall B.J."/>
        </authorList>
    </citation>
    <scope>NUCLEOTIDE SEQUENCE [LARGE SCALE GENOMIC DNA]</scope>
    <source>
        <strain evidence="3">KT71</strain>
    </source>
</reference>
<keyword evidence="4" id="KW-1185">Reference proteome</keyword>
<dbReference type="eggNOG" id="COG2951">
    <property type="taxonomic scope" value="Bacteria"/>
</dbReference>
<dbReference type="InterPro" id="IPR023346">
    <property type="entry name" value="Lysozyme-like_dom_sf"/>
</dbReference>